<feature type="non-terminal residue" evidence="1">
    <location>
        <position position="1"/>
    </location>
</feature>
<dbReference type="AlphaFoldDB" id="A0A0L7RK85"/>
<proteinExistence type="predicted"/>
<evidence type="ECO:0000313" key="1">
    <source>
        <dbReference type="EMBL" id="KOC71249.1"/>
    </source>
</evidence>
<dbReference type="Proteomes" id="UP000053825">
    <property type="component" value="Unassembled WGS sequence"/>
</dbReference>
<accession>A0A0L7RK85</accession>
<protein>
    <recommendedName>
        <fullName evidence="3">Histone-lysine N-methyltransferase SETMAR</fullName>
    </recommendedName>
</protein>
<gene>
    <name evidence="1" type="ORF">WH47_05364</name>
</gene>
<dbReference type="EMBL" id="KQ414574">
    <property type="protein sequence ID" value="KOC71249.1"/>
    <property type="molecule type" value="Genomic_DNA"/>
</dbReference>
<dbReference type="InterPro" id="IPR036397">
    <property type="entry name" value="RNaseH_sf"/>
</dbReference>
<reference evidence="1 2" key="1">
    <citation type="submission" date="2015-07" db="EMBL/GenBank/DDBJ databases">
        <title>The genome of Habropoda laboriosa.</title>
        <authorList>
            <person name="Pan H."/>
            <person name="Kapheim K."/>
        </authorList>
    </citation>
    <scope>NUCLEOTIDE SEQUENCE [LARGE SCALE GENOMIC DNA]</scope>
    <source>
        <strain evidence="1">0110345459</strain>
    </source>
</reference>
<organism evidence="1 2">
    <name type="scientific">Habropoda laboriosa</name>
    <dbReference type="NCBI Taxonomy" id="597456"/>
    <lineage>
        <taxon>Eukaryota</taxon>
        <taxon>Metazoa</taxon>
        <taxon>Ecdysozoa</taxon>
        <taxon>Arthropoda</taxon>
        <taxon>Hexapoda</taxon>
        <taxon>Insecta</taxon>
        <taxon>Pterygota</taxon>
        <taxon>Neoptera</taxon>
        <taxon>Endopterygota</taxon>
        <taxon>Hymenoptera</taxon>
        <taxon>Apocrita</taxon>
        <taxon>Aculeata</taxon>
        <taxon>Apoidea</taxon>
        <taxon>Anthophila</taxon>
        <taxon>Apidae</taxon>
        <taxon>Habropoda</taxon>
    </lineage>
</organism>
<name>A0A0L7RK85_9HYME</name>
<evidence type="ECO:0008006" key="3">
    <source>
        <dbReference type="Google" id="ProtNLM"/>
    </source>
</evidence>
<sequence>KKKLREFGWKILSHPSYSPHQITICFVALQDFLADNEFDNIDSRGNNVDEYSNDKLKKFYRDGIMIFTERWKVVV</sequence>
<evidence type="ECO:0000313" key="2">
    <source>
        <dbReference type="Proteomes" id="UP000053825"/>
    </source>
</evidence>
<dbReference type="Gene3D" id="3.30.420.10">
    <property type="entry name" value="Ribonuclease H-like superfamily/Ribonuclease H"/>
    <property type="match status" value="1"/>
</dbReference>
<keyword evidence="2" id="KW-1185">Reference proteome</keyword>
<dbReference type="GO" id="GO:0003676">
    <property type="term" value="F:nucleic acid binding"/>
    <property type="evidence" value="ECO:0007669"/>
    <property type="project" value="InterPro"/>
</dbReference>